<feature type="transmembrane region" description="Helical" evidence="1">
    <location>
        <begin position="9"/>
        <end position="33"/>
    </location>
</feature>
<sequence length="158" mass="18732">MMINKKTKMYFGGVTALSILVLSFHMLTLKFIYNYIGLMLDANGLIGEKQKVIVVQAENLKKYSQYCTNAFLLANYFFLIIIGIILLTKKINLKMYLRSYFLFELIQVTGLRLFIQIFNKYELTEGFGRWRILHYNALFWIMLIIPIIIYLMNRKQKT</sequence>
<dbReference type="RefSeq" id="WP_346065794.1">
    <property type="nucleotide sequence ID" value="NZ_BRPJ01000073.1"/>
</dbReference>
<reference evidence="2 3" key="1">
    <citation type="journal article" date="2024" name="Int. J. Syst. Evol. Microbiol.">
        <title>Lacrimispora brassicae sp. nov. isolated from fermented cabbage, and proposal of Clostridium indicum Gundawar et al. 2019 and Clostridium methoxybenzovorans Mechichi et al. 1999 as heterotypic synonyms of Lacrimispora amygdalina (Parshina et al. 2003) Haas and Blanchard 2020 and Lacrimispora indolis (McClung and McCoy 1957) Haas and Blanchard 2020, respectively.</title>
        <authorList>
            <person name="Kobayashi H."/>
            <person name="Tanizawa Y."/>
            <person name="Sakamoto M."/>
            <person name="Ohkuma M."/>
            <person name="Tohno M."/>
        </authorList>
    </citation>
    <scope>NUCLEOTIDE SEQUENCE [LARGE SCALE GENOMIC DNA]</scope>
    <source>
        <strain evidence="2 3">DSM 12857</strain>
    </source>
</reference>
<name>A0ABQ5M9B1_9FIRM</name>
<keyword evidence="3" id="KW-1185">Reference proteome</keyword>
<keyword evidence="1" id="KW-0812">Transmembrane</keyword>
<keyword evidence="1" id="KW-0472">Membrane</keyword>
<evidence type="ECO:0000256" key="1">
    <source>
        <dbReference type="SAM" id="Phobius"/>
    </source>
</evidence>
<evidence type="ECO:0000313" key="2">
    <source>
        <dbReference type="EMBL" id="GLB31499.1"/>
    </source>
</evidence>
<gene>
    <name evidence="2" type="ORF">LAD12857_34220</name>
</gene>
<organism evidence="2 3">
    <name type="scientific">Lacrimispora amygdalina</name>
    <dbReference type="NCBI Taxonomy" id="253257"/>
    <lineage>
        <taxon>Bacteria</taxon>
        <taxon>Bacillati</taxon>
        <taxon>Bacillota</taxon>
        <taxon>Clostridia</taxon>
        <taxon>Lachnospirales</taxon>
        <taxon>Lachnospiraceae</taxon>
        <taxon>Lacrimispora</taxon>
    </lineage>
</organism>
<proteinExistence type="predicted"/>
<comment type="caution">
    <text evidence="2">The sequence shown here is derived from an EMBL/GenBank/DDBJ whole genome shotgun (WGS) entry which is preliminary data.</text>
</comment>
<accession>A0ABQ5M9B1</accession>
<dbReference type="EMBL" id="BRPJ01000073">
    <property type="protein sequence ID" value="GLB31499.1"/>
    <property type="molecule type" value="Genomic_DNA"/>
</dbReference>
<feature type="transmembrane region" description="Helical" evidence="1">
    <location>
        <begin position="100"/>
        <end position="118"/>
    </location>
</feature>
<feature type="transmembrane region" description="Helical" evidence="1">
    <location>
        <begin position="70"/>
        <end position="88"/>
    </location>
</feature>
<feature type="transmembrane region" description="Helical" evidence="1">
    <location>
        <begin position="133"/>
        <end position="152"/>
    </location>
</feature>
<evidence type="ECO:0000313" key="3">
    <source>
        <dbReference type="Proteomes" id="UP001419084"/>
    </source>
</evidence>
<protein>
    <submittedName>
        <fullName evidence="2">Uncharacterized protein</fullName>
    </submittedName>
</protein>
<dbReference type="Proteomes" id="UP001419084">
    <property type="component" value="Unassembled WGS sequence"/>
</dbReference>
<keyword evidence="1" id="KW-1133">Transmembrane helix</keyword>